<gene>
    <name evidence="1" type="ORF">LNTAR_09609</name>
</gene>
<name>A6DIG3_9BACT</name>
<comment type="caution">
    <text evidence="1">The sequence shown here is derived from an EMBL/GenBank/DDBJ whole genome shotgun (WGS) entry which is preliminary data.</text>
</comment>
<dbReference type="RefSeq" id="WP_007277694.1">
    <property type="nucleotide sequence ID" value="NZ_ABCK01000004.1"/>
</dbReference>
<dbReference type="Proteomes" id="UP000004947">
    <property type="component" value="Unassembled WGS sequence"/>
</dbReference>
<dbReference type="InterPro" id="IPR002514">
    <property type="entry name" value="Transposase_8"/>
</dbReference>
<organism evidence="1 2">
    <name type="scientific">Lentisphaera araneosa HTCC2155</name>
    <dbReference type="NCBI Taxonomy" id="313628"/>
    <lineage>
        <taxon>Bacteria</taxon>
        <taxon>Pseudomonadati</taxon>
        <taxon>Lentisphaerota</taxon>
        <taxon>Lentisphaeria</taxon>
        <taxon>Lentisphaerales</taxon>
        <taxon>Lentisphaeraceae</taxon>
        <taxon>Lentisphaera</taxon>
    </lineage>
</organism>
<keyword evidence="2" id="KW-1185">Reference proteome</keyword>
<dbReference type="GO" id="GO:0004803">
    <property type="term" value="F:transposase activity"/>
    <property type="evidence" value="ECO:0007669"/>
    <property type="project" value="InterPro"/>
</dbReference>
<accession>A6DIG3</accession>
<proteinExistence type="predicted"/>
<dbReference type="STRING" id="313628.LNTAR_09609"/>
<dbReference type="SUPFAM" id="SSF48295">
    <property type="entry name" value="TrpR-like"/>
    <property type="match status" value="1"/>
</dbReference>
<dbReference type="InterPro" id="IPR010921">
    <property type="entry name" value="Trp_repressor/repl_initiator"/>
</dbReference>
<evidence type="ECO:0000313" key="1">
    <source>
        <dbReference type="EMBL" id="EDM28817.1"/>
    </source>
</evidence>
<dbReference type="AlphaFoldDB" id="A6DIG3"/>
<sequence>MKRRQWTPEEKLKIVMEGLRADCTVTELCNRHQISQVQYYKWRDKLLSEGSKIFAHGGVNKAEQRLKNEVNKLKNTIGDLTVKLNKKQIMYCYPGLG</sequence>
<dbReference type="GO" id="GO:0006313">
    <property type="term" value="P:DNA transposition"/>
    <property type="evidence" value="ECO:0007669"/>
    <property type="project" value="InterPro"/>
</dbReference>
<dbReference type="Pfam" id="PF01527">
    <property type="entry name" value="HTH_Tnp_1"/>
    <property type="match status" value="1"/>
</dbReference>
<dbReference type="InterPro" id="IPR036388">
    <property type="entry name" value="WH-like_DNA-bd_sf"/>
</dbReference>
<dbReference type="OrthoDB" id="9810844at2"/>
<evidence type="ECO:0000313" key="2">
    <source>
        <dbReference type="Proteomes" id="UP000004947"/>
    </source>
</evidence>
<dbReference type="Gene3D" id="1.10.10.10">
    <property type="entry name" value="Winged helix-like DNA-binding domain superfamily/Winged helix DNA-binding domain"/>
    <property type="match status" value="1"/>
</dbReference>
<dbReference type="GO" id="GO:0043565">
    <property type="term" value="F:sequence-specific DNA binding"/>
    <property type="evidence" value="ECO:0007669"/>
    <property type="project" value="InterPro"/>
</dbReference>
<dbReference type="EMBL" id="ABCK01000004">
    <property type="protein sequence ID" value="EDM28817.1"/>
    <property type="molecule type" value="Genomic_DNA"/>
</dbReference>
<dbReference type="eggNOG" id="COG2963">
    <property type="taxonomic scope" value="Bacteria"/>
</dbReference>
<protein>
    <submittedName>
        <fullName evidence="1">ISCc3, transposase OrfA</fullName>
    </submittedName>
</protein>
<reference evidence="1 2" key="1">
    <citation type="journal article" date="2010" name="J. Bacteriol.">
        <title>Genome sequence of Lentisphaera araneosa HTCC2155T, the type species of the order Lentisphaerales in the phylum Lentisphaerae.</title>
        <authorList>
            <person name="Thrash J.C."/>
            <person name="Cho J.C."/>
            <person name="Vergin K.L."/>
            <person name="Morris R.M."/>
            <person name="Giovannoni S.J."/>
        </authorList>
    </citation>
    <scope>NUCLEOTIDE SEQUENCE [LARGE SCALE GENOMIC DNA]</scope>
    <source>
        <strain evidence="1 2">HTCC2155</strain>
    </source>
</reference>